<dbReference type="AlphaFoldDB" id="A0A2V3UTB1"/>
<evidence type="ECO:0000313" key="3">
    <source>
        <dbReference type="Proteomes" id="UP000248014"/>
    </source>
</evidence>
<sequence>MIPIIFWLLASLSCGFVWLHGETEGRKAVGLFVIATLLTWAAQTVDTEWRQTHWPLMAVDTAYLVAAYVFALRSNRYWPLWITAFQLLTVATHFATILAPGYLPKIYSAIATFWAVPLLLSMVAGVYLDHRAFKRLVPPQ</sequence>
<keyword evidence="3" id="KW-1185">Reference proteome</keyword>
<feature type="transmembrane region" description="Helical" evidence="1">
    <location>
        <begin position="54"/>
        <end position="71"/>
    </location>
</feature>
<keyword evidence="1" id="KW-0812">Transmembrane</keyword>
<dbReference type="OrthoDB" id="7188556at2"/>
<evidence type="ECO:0000313" key="2">
    <source>
        <dbReference type="EMBL" id="PXW71619.1"/>
    </source>
</evidence>
<feature type="transmembrane region" description="Helical" evidence="1">
    <location>
        <begin position="106"/>
        <end position="128"/>
    </location>
</feature>
<gene>
    <name evidence="2" type="ORF">C7451_11263</name>
</gene>
<dbReference type="RefSeq" id="WP_110299755.1">
    <property type="nucleotide sequence ID" value="NZ_QJJM01000012.1"/>
</dbReference>
<accession>A0A2V3UTB1</accession>
<dbReference type="Proteomes" id="UP000248014">
    <property type="component" value="Unassembled WGS sequence"/>
</dbReference>
<proteinExistence type="predicted"/>
<feature type="transmembrane region" description="Helical" evidence="1">
    <location>
        <begin position="78"/>
        <end position="100"/>
    </location>
</feature>
<comment type="caution">
    <text evidence="2">The sequence shown here is derived from an EMBL/GenBank/DDBJ whole genome shotgun (WGS) entry which is preliminary data.</text>
</comment>
<name>A0A2V3UTB1_9SPHN</name>
<reference evidence="2 3" key="1">
    <citation type="submission" date="2018-05" db="EMBL/GenBank/DDBJ databases">
        <title>Genomic Encyclopedia of Type Strains, Phase IV (KMG-IV): sequencing the most valuable type-strain genomes for metagenomic binning, comparative biology and taxonomic classification.</title>
        <authorList>
            <person name="Goeker M."/>
        </authorList>
    </citation>
    <scope>NUCLEOTIDE SEQUENCE [LARGE SCALE GENOMIC DNA]</scope>
    <source>
        <strain evidence="2 3">DSM 3183</strain>
    </source>
</reference>
<evidence type="ECO:0000256" key="1">
    <source>
        <dbReference type="SAM" id="Phobius"/>
    </source>
</evidence>
<protein>
    <submittedName>
        <fullName evidence="2">Uncharacterized protein</fullName>
    </submittedName>
</protein>
<organism evidence="2 3">
    <name type="scientific">Blastomonas natatoria</name>
    <dbReference type="NCBI Taxonomy" id="34015"/>
    <lineage>
        <taxon>Bacteria</taxon>
        <taxon>Pseudomonadati</taxon>
        <taxon>Pseudomonadota</taxon>
        <taxon>Alphaproteobacteria</taxon>
        <taxon>Sphingomonadales</taxon>
        <taxon>Sphingomonadaceae</taxon>
        <taxon>Blastomonas</taxon>
    </lineage>
</organism>
<keyword evidence="1" id="KW-0472">Membrane</keyword>
<keyword evidence="1" id="KW-1133">Transmembrane helix</keyword>
<dbReference type="EMBL" id="QJJM01000012">
    <property type="protein sequence ID" value="PXW71619.1"/>
    <property type="molecule type" value="Genomic_DNA"/>
</dbReference>